<evidence type="ECO:0000313" key="2">
    <source>
        <dbReference type="Proteomes" id="UP000016927"/>
    </source>
</evidence>
<protein>
    <submittedName>
        <fullName evidence="1">Uncharacterized protein</fullName>
    </submittedName>
</protein>
<keyword evidence="2" id="KW-1185">Reference proteome</keyword>
<dbReference type="VEuPathDB" id="MicrosporidiaDB:NBO_53g0011"/>
<reference evidence="1 2" key="1">
    <citation type="journal article" date="2013" name="BMC Genomics">
        <title>Comparative genomics of parasitic silkworm microsporidia reveal an association between genome expansion and host adaptation.</title>
        <authorList>
            <person name="Pan G."/>
            <person name="Xu J."/>
            <person name="Li T."/>
            <person name="Xia Q."/>
            <person name="Liu S.L."/>
            <person name="Zhang G."/>
            <person name="Li S."/>
            <person name="Li C."/>
            <person name="Liu H."/>
            <person name="Yang L."/>
            <person name="Liu T."/>
            <person name="Zhang X."/>
            <person name="Wu Z."/>
            <person name="Fan W."/>
            <person name="Dang X."/>
            <person name="Xiang H."/>
            <person name="Tao M."/>
            <person name="Li Y."/>
            <person name="Hu J."/>
            <person name="Li Z."/>
            <person name="Lin L."/>
            <person name="Luo J."/>
            <person name="Geng L."/>
            <person name="Wang L."/>
            <person name="Long M."/>
            <person name="Wan Y."/>
            <person name="He N."/>
            <person name="Zhang Z."/>
            <person name="Lu C."/>
            <person name="Keeling P.J."/>
            <person name="Wang J."/>
            <person name="Xiang Z."/>
            <person name="Zhou Z."/>
        </authorList>
    </citation>
    <scope>NUCLEOTIDE SEQUENCE [LARGE SCALE GENOMIC DNA]</scope>
    <source>
        <strain evidence="2">CQ1 / CVCC 102059</strain>
    </source>
</reference>
<evidence type="ECO:0000313" key="1">
    <source>
        <dbReference type="EMBL" id="EOB13886.1"/>
    </source>
</evidence>
<accession>R0KSZ6</accession>
<dbReference type="AlphaFoldDB" id="R0KSZ6"/>
<dbReference type="EMBL" id="KB908961">
    <property type="protein sequence ID" value="EOB13886.1"/>
    <property type="molecule type" value="Genomic_DNA"/>
</dbReference>
<name>R0KSZ6_NOSB1</name>
<sequence length="184" mass="21865">MDKKNNIFFRLKQNDNYSYCRDLTNKTKEDLKKSNSIFHYDWSQYKDEKKYKPIPSFVYKGDIENSNPLDKCFNRACLFRNLDNVKKNYNSTNEMIWNPRKISKNDITGSNKEIEHYSFKSNKNELYDGNKRYKGGFTTKFNEDYSKLKYLCEAAMEILNESEISRENANSNGYEKNCASMNSQ</sequence>
<dbReference type="OrthoDB" id="10286565at2759"/>
<dbReference type="Proteomes" id="UP000016927">
    <property type="component" value="Unassembled WGS sequence"/>
</dbReference>
<proteinExistence type="predicted"/>
<gene>
    <name evidence="1" type="ORF">NBO_53g0011</name>
</gene>
<dbReference type="HOGENOM" id="CLU_1468600_0_0_1"/>
<organism evidence="1 2">
    <name type="scientific">Nosema bombycis (strain CQ1 / CVCC 102059)</name>
    <name type="common">Microsporidian parasite</name>
    <name type="synonym">Pebrine of silkworm</name>
    <dbReference type="NCBI Taxonomy" id="578461"/>
    <lineage>
        <taxon>Eukaryota</taxon>
        <taxon>Fungi</taxon>
        <taxon>Fungi incertae sedis</taxon>
        <taxon>Microsporidia</taxon>
        <taxon>Nosematidae</taxon>
        <taxon>Nosema</taxon>
    </lineage>
</organism>